<dbReference type="EMBL" id="NHTK01006031">
    <property type="protein sequence ID" value="PPQ66908.1"/>
    <property type="molecule type" value="Genomic_DNA"/>
</dbReference>
<protein>
    <recommendedName>
        <fullName evidence="4">HNH nuclease domain-containing protein</fullName>
    </recommendedName>
</protein>
<evidence type="ECO:0008006" key="4">
    <source>
        <dbReference type="Google" id="ProtNLM"/>
    </source>
</evidence>
<name>A0A409VKZ9_9AGAR</name>
<dbReference type="OrthoDB" id="3133596at2759"/>
<reference evidence="2 3" key="1">
    <citation type="journal article" date="2018" name="Evol. Lett.">
        <title>Horizontal gene cluster transfer increased hallucinogenic mushroom diversity.</title>
        <authorList>
            <person name="Reynolds H.T."/>
            <person name="Vijayakumar V."/>
            <person name="Gluck-Thaler E."/>
            <person name="Korotkin H.B."/>
            <person name="Matheny P.B."/>
            <person name="Slot J.C."/>
        </authorList>
    </citation>
    <scope>NUCLEOTIDE SEQUENCE [LARGE SCALE GENOMIC DNA]</scope>
    <source>
        <strain evidence="2 3">2629</strain>
    </source>
</reference>
<evidence type="ECO:0000256" key="1">
    <source>
        <dbReference type="SAM" id="MobiDB-lite"/>
    </source>
</evidence>
<dbReference type="AlphaFoldDB" id="A0A409VKZ9"/>
<accession>A0A409VKZ9</accession>
<feature type="compositionally biased region" description="Basic and acidic residues" evidence="1">
    <location>
        <begin position="268"/>
        <end position="292"/>
    </location>
</feature>
<dbReference type="InParanoid" id="A0A409VKZ9"/>
<feature type="region of interest" description="Disordered" evidence="1">
    <location>
        <begin position="258"/>
        <end position="436"/>
    </location>
</feature>
<keyword evidence="3" id="KW-1185">Reference proteome</keyword>
<proteinExistence type="predicted"/>
<comment type="caution">
    <text evidence="2">The sequence shown here is derived from an EMBL/GenBank/DDBJ whole genome shotgun (WGS) entry which is preliminary data.</text>
</comment>
<feature type="compositionally biased region" description="Low complexity" evidence="1">
    <location>
        <begin position="418"/>
        <end position="436"/>
    </location>
</feature>
<gene>
    <name evidence="2" type="ORF">CVT24_008523</name>
</gene>
<dbReference type="STRING" id="181874.A0A409VKZ9"/>
<feature type="compositionally biased region" description="Basic residues" evidence="1">
    <location>
        <begin position="350"/>
        <end position="362"/>
    </location>
</feature>
<evidence type="ECO:0000313" key="3">
    <source>
        <dbReference type="Proteomes" id="UP000284842"/>
    </source>
</evidence>
<organism evidence="2 3">
    <name type="scientific">Panaeolus cyanescens</name>
    <dbReference type="NCBI Taxonomy" id="181874"/>
    <lineage>
        <taxon>Eukaryota</taxon>
        <taxon>Fungi</taxon>
        <taxon>Dikarya</taxon>
        <taxon>Basidiomycota</taxon>
        <taxon>Agaricomycotina</taxon>
        <taxon>Agaricomycetes</taxon>
        <taxon>Agaricomycetidae</taxon>
        <taxon>Agaricales</taxon>
        <taxon>Agaricineae</taxon>
        <taxon>Galeropsidaceae</taxon>
        <taxon>Panaeolus</taxon>
    </lineage>
</organism>
<sequence>MMDTPDTPSGRIDQIAPDKLASRSLKVNARVKSTSPTEDRCIVENTPNSDGIELCHVFGRANSLNDDLMSSIEYHWLLDKNGLGLDTRRNCFFAGSHFHARYDNGKWCLMPDEETVEELFTATSISREDLRKKLDEYHEMDCFTYTFVAIHEQMASKAISWQKKDIVRSKRDLDVYVYPFDFPRTLQIRSHLYPEFVILSIGQHFKEKHITDLSLQKGHLRDYLGRFKSIKKLYQMWTTLLTPAEKLNHPIMQPVLIYESEEEEEEEPKVKKGKKDDDSYRGPKWTEEDKKTVVTRRTRQSTRTPTLLQGSDLKPPVLSSNSNDQKVEVPKEDEGDDAGEDSAGTDRGRIARVRPKPSKKKRKEPERSVSPSPPSRKRGPGKGSLKETDLMLTSTLECESDVEVAAPRKASKAKRKVAPLPTRRSTRATRSTSKTS</sequence>
<evidence type="ECO:0000313" key="2">
    <source>
        <dbReference type="EMBL" id="PPQ66908.1"/>
    </source>
</evidence>
<dbReference type="Proteomes" id="UP000284842">
    <property type="component" value="Unassembled WGS sequence"/>
</dbReference>